<dbReference type="GO" id="GO:0008812">
    <property type="term" value="F:choline dehydrogenase activity"/>
    <property type="evidence" value="ECO:0007669"/>
    <property type="project" value="UniProtKB-EC"/>
</dbReference>
<feature type="binding site" evidence="5">
    <location>
        <position position="218"/>
    </location>
    <ligand>
        <name>FAD</name>
        <dbReference type="ChEBI" id="CHEBI:57692"/>
    </ligand>
</feature>
<evidence type="ECO:0000256" key="2">
    <source>
        <dbReference type="ARBA" id="ARBA00010790"/>
    </source>
</evidence>
<keyword evidence="4 5" id="KW-0274">FAD</keyword>
<evidence type="ECO:0000259" key="8">
    <source>
        <dbReference type="PROSITE" id="PS00623"/>
    </source>
</evidence>
<dbReference type="EMBL" id="JAMOIM010000054">
    <property type="protein sequence ID" value="MCW6512556.1"/>
    <property type="molecule type" value="Genomic_DNA"/>
</dbReference>
<evidence type="ECO:0000256" key="6">
    <source>
        <dbReference type="RuleBase" id="RU003968"/>
    </source>
</evidence>
<accession>A0AA42CNA7</accession>
<dbReference type="PIRSF" id="PIRSF000137">
    <property type="entry name" value="Alcohol_oxidase"/>
    <property type="match status" value="1"/>
</dbReference>
<organism evidence="10 11">
    <name type="scientific">Lichenifustis flavocetrariae</name>
    <dbReference type="NCBI Taxonomy" id="2949735"/>
    <lineage>
        <taxon>Bacteria</taxon>
        <taxon>Pseudomonadati</taxon>
        <taxon>Pseudomonadota</taxon>
        <taxon>Alphaproteobacteria</taxon>
        <taxon>Hyphomicrobiales</taxon>
        <taxon>Lichenihabitantaceae</taxon>
        <taxon>Lichenifustis</taxon>
    </lineage>
</organism>
<sequence>MADIVVVGAGSAGCLLANRLSADPSIKVVLLEAGGPDRNPLTRVPLLAGLVYYLKSINWNYRTEPDPGLNGRSLVWPRGKVLGGSSTINGMMYMRGHRRDYDDWRQQGLTGWGYADLLPYFKAFERNLSHPEDDFYHGRSGELPTETARGANPLYRPWLEAAKVAGFPENHDHNGPEQEGLGFYDFNIERGRRVTAATAFLSPIAHRPNLEIVTGAEVSALTIENGRCTGVTYRAGGETHVVKARCEVALCGGAINSPALLQRSGIGDAALLNSLGIDVVRHVPEVGRNLQDHLGVYLHWQCLQPVTLYRVFRPDVAVRAVLQALLFGTGVGAAVPLEAGGFLRTRPELDIPDIHVTFVPGLSLAATRAGQRRHGFLTNFYLLRPKSRGHLAIRSRDPAEPPVIVPGYLSDDADIAAMRDGVRLIRRLVEQAPLDAYRGREIAPGPSVTSDVAIDTWIRDTSGTTFHPVGTCRMGTDDASVVDGALKLRGIESLRVVDASVMPAMIGGNTSVPTMMIAEKAADMMLGRPPRPRAEEPATPGLAPARSAAA</sequence>
<dbReference type="SUPFAM" id="SSF54373">
    <property type="entry name" value="FAD-linked reductases, C-terminal domain"/>
    <property type="match status" value="1"/>
</dbReference>
<keyword evidence="10" id="KW-0560">Oxidoreductase</keyword>
<dbReference type="PROSITE" id="PS00623">
    <property type="entry name" value="GMC_OXRED_1"/>
    <property type="match status" value="1"/>
</dbReference>
<evidence type="ECO:0000256" key="5">
    <source>
        <dbReference type="PIRSR" id="PIRSR000137-2"/>
    </source>
</evidence>
<reference evidence="10" key="1">
    <citation type="submission" date="2022-05" db="EMBL/GenBank/DDBJ databases">
        <authorList>
            <person name="Pankratov T."/>
        </authorList>
    </citation>
    <scope>NUCLEOTIDE SEQUENCE</scope>
    <source>
        <strain evidence="10">BP6-180914</strain>
    </source>
</reference>
<dbReference type="Gene3D" id="3.50.50.60">
    <property type="entry name" value="FAD/NAD(P)-binding domain"/>
    <property type="match status" value="1"/>
</dbReference>
<feature type="region of interest" description="Disordered" evidence="7">
    <location>
        <begin position="527"/>
        <end position="550"/>
    </location>
</feature>
<comment type="similarity">
    <text evidence="2 6">Belongs to the GMC oxidoreductase family.</text>
</comment>
<evidence type="ECO:0000259" key="9">
    <source>
        <dbReference type="PROSITE" id="PS00624"/>
    </source>
</evidence>
<dbReference type="EC" id="1.1.99.1" evidence="10"/>
<comment type="cofactor">
    <cofactor evidence="1 5">
        <name>FAD</name>
        <dbReference type="ChEBI" id="CHEBI:57692"/>
    </cofactor>
</comment>
<feature type="domain" description="Glucose-methanol-choline oxidoreductase N-terminal" evidence="8">
    <location>
        <begin position="79"/>
        <end position="102"/>
    </location>
</feature>
<evidence type="ECO:0000256" key="4">
    <source>
        <dbReference type="ARBA" id="ARBA00022827"/>
    </source>
</evidence>
<dbReference type="InterPro" id="IPR000172">
    <property type="entry name" value="GMC_OxRdtase_N"/>
</dbReference>
<dbReference type="Proteomes" id="UP001165667">
    <property type="component" value="Unassembled WGS sequence"/>
</dbReference>
<dbReference type="InterPro" id="IPR012132">
    <property type="entry name" value="GMC_OxRdtase"/>
</dbReference>
<feature type="domain" description="Glucose-methanol-choline oxidoreductase N-terminal" evidence="9">
    <location>
        <begin position="253"/>
        <end position="267"/>
    </location>
</feature>
<dbReference type="NCBIfam" id="NF002550">
    <property type="entry name" value="PRK02106.1"/>
    <property type="match status" value="1"/>
</dbReference>
<evidence type="ECO:0000313" key="11">
    <source>
        <dbReference type="Proteomes" id="UP001165667"/>
    </source>
</evidence>
<proteinExistence type="inferred from homology"/>
<dbReference type="InterPro" id="IPR007867">
    <property type="entry name" value="GMC_OxRtase_C"/>
</dbReference>
<dbReference type="PANTHER" id="PTHR11552:SF147">
    <property type="entry name" value="CHOLINE DEHYDROGENASE, MITOCHONDRIAL"/>
    <property type="match status" value="1"/>
</dbReference>
<gene>
    <name evidence="10" type="ORF">M8523_32105</name>
</gene>
<dbReference type="PANTHER" id="PTHR11552">
    <property type="entry name" value="GLUCOSE-METHANOL-CHOLINE GMC OXIDOREDUCTASE"/>
    <property type="match status" value="1"/>
</dbReference>
<feature type="binding site" evidence="5">
    <location>
        <position position="81"/>
    </location>
    <ligand>
        <name>FAD</name>
        <dbReference type="ChEBI" id="CHEBI:57692"/>
    </ligand>
</feature>
<dbReference type="PROSITE" id="PS00624">
    <property type="entry name" value="GMC_OXRED_2"/>
    <property type="match status" value="1"/>
</dbReference>
<dbReference type="Gene3D" id="3.30.560.10">
    <property type="entry name" value="Glucose Oxidase, domain 3"/>
    <property type="match status" value="1"/>
</dbReference>
<evidence type="ECO:0000256" key="3">
    <source>
        <dbReference type="ARBA" id="ARBA00022630"/>
    </source>
</evidence>
<dbReference type="Pfam" id="PF00732">
    <property type="entry name" value="GMC_oxred_N"/>
    <property type="match status" value="1"/>
</dbReference>
<protein>
    <submittedName>
        <fullName evidence="10">Choline dehydrogenase</fullName>
        <ecNumber evidence="10">1.1.99.1</ecNumber>
    </submittedName>
</protein>
<dbReference type="RefSeq" id="WP_282588932.1">
    <property type="nucleotide sequence ID" value="NZ_JAMOIM010000054.1"/>
</dbReference>
<keyword evidence="3 6" id="KW-0285">Flavoprotein</keyword>
<evidence type="ECO:0000256" key="7">
    <source>
        <dbReference type="SAM" id="MobiDB-lite"/>
    </source>
</evidence>
<name>A0AA42CNA7_9HYPH</name>
<evidence type="ECO:0000313" key="10">
    <source>
        <dbReference type="EMBL" id="MCW6512556.1"/>
    </source>
</evidence>
<keyword evidence="11" id="KW-1185">Reference proteome</keyword>
<dbReference type="SUPFAM" id="SSF51905">
    <property type="entry name" value="FAD/NAD(P)-binding domain"/>
    <property type="match status" value="1"/>
</dbReference>
<dbReference type="Pfam" id="PF05199">
    <property type="entry name" value="GMC_oxred_C"/>
    <property type="match status" value="1"/>
</dbReference>
<dbReference type="InterPro" id="IPR036188">
    <property type="entry name" value="FAD/NAD-bd_sf"/>
</dbReference>
<evidence type="ECO:0000256" key="1">
    <source>
        <dbReference type="ARBA" id="ARBA00001974"/>
    </source>
</evidence>
<dbReference type="AlphaFoldDB" id="A0AA42CNA7"/>
<comment type="caution">
    <text evidence="10">The sequence shown here is derived from an EMBL/GenBank/DDBJ whole genome shotgun (WGS) entry which is preliminary data.</text>
</comment>
<dbReference type="GO" id="GO:0050660">
    <property type="term" value="F:flavin adenine dinucleotide binding"/>
    <property type="evidence" value="ECO:0007669"/>
    <property type="project" value="InterPro"/>
</dbReference>